<evidence type="ECO:0000313" key="3">
    <source>
        <dbReference type="Proteomes" id="UP000499080"/>
    </source>
</evidence>
<dbReference type="AlphaFoldDB" id="A0A4Y2FL01"/>
<protein>
    <submittedName>
        <fullName evidence="2">Uncharacterized protein</fullName>
    </submittedName>
</protein>
<dbReference type="Proteomes" id="UP000499080">
    <property type="component" value="Unassembled WGS sequence"/>
</dbReference>
<proteinExistence type="predicted"/>
<organism evidence="2 3">
    <name type="scientific">Araneus ventricosus</name>
    <name type="common">Orbweaver spider</name>
    <name type="synonym">Epeira ventricosa</name>
    <dbReference type="NCBI Taxonomy" id="182803"/>
    <lineage>
        <taxon>Eukaryota</taxon>
        <taxon>Metazoa</taxon>
        <taxon>Ecdysozoa</taxon>
        <taxon>Arthropoda</taxon>
        <taxon>Chelicerata</taxon>
        <taxon>Arachnida</taxon>
        <taxon>Araneae</taxon>
        <taxon>Araneomorphae</taxon>
        <taxon>Entelegynae</taxon>
        <taxon>Araneoidea</taxon>
        <taxon>Araneidae</taxon>
        <taxon>Araneus</taxon>
    </lineage>
</organism>
<feature type="non-terminal residue" evidence="2">
    <location>
        <position position="57"/>
    </location>
</feature>
<dbReference type="EMBL" id="BGPR01250412">
    <property type="protein sequence ID" value="GBM40294.1"/>
    <property type="molecule type" value="Genomic_DNA"/>
</dbReference>
<comment type="caution">
    <text evidence="2">The sequence shown here is derived from an EMBL/GenBank/DDBJ whole genome shotgun (WGS) entry which is preliminary data.</text>
</comment>
<feature type="compositionally biased region" description="Basic and acidic residues" evidence="1">
    <location>
        <begin position="1"/>
        <end position="11"/>
    </location>
</feature>
<evidence type="ECO:0000256" key="1">
    <source>
        <dbReference type="SAM" id="MobiDB-lite"/>
    </source>
</evidence>
<keyword evidence="3" id="KW-1185">Reference proteome</keyword>
<name>A0A4Y2FL01_ARAVE</name>
<reference evidence="2 3" key="1">
    <citation type="journal article" date="2019" name="Sci. Rep.">
        <title>Orb-weaving spider Araneus ventricosus genome elucidates the spidroin gene catalogue.</title>
        <authorList>
            <person name="Kono N."/>
            <person name="Nakamura H."/>
            <person name="Ohtoshi R."/>
            <person name="Moran D.A.P."/>
            <person name="Shinohara A."/>
            <person name="Yoshida Y."/>
            <person name="Fujiwara M."/>
            <person name="Mori M."/>
            <person name="Tomita M."/>
            <person name="Arakawa K."/>
        </authorList>
    </citation>
    <scope>NUCLEOTIDE SEQUENCE [LARGE SCALE GENOMIC DNA]</scope>
</reference>
<feature type="region of interest" description="Disordered" evidence="1">
    <location>
        <begin position="1"/>
        <end position="21"/>
    </location>
</feature>
<gene>
    <name evidence="2" type="ORF">AVEN_3322_1</name>
</gene>
<evidence type="ECO:0000313" key="2">
    <source>
        <dbReference type="EMBL" id="GBM40294.1"/>
    </source>
</evidence>
<accession>A0A4Y2FL01</accession>
<sequence length="57" mass="6699">MVITRDRDPRRREQKVKQMMASLTRVPRSEAVLGFALKHPPLHISLLPIMPCDDKYR</sequence>